<dbReference type="Gene3D" id="3.30.565.10">
    <property type="entry name" value="Histidine kinase-like ATPase, C-terminal domain"/>
    <property type="match status" value="1"/>
</dbReference>
<evidence type="ECO:0000256" key="6">
    <source>
        <dbReference type="ARBA" id="ARBA00022692"/>
    </source>
</evidence>
<dbReference type="SMART" id="SM00086">
    <property type="entry name" value="PAC"/>
    <property type="match status" value="4"/>
</dbReference>
<dbReference type="InterPro" id="IPR013767">
    <property type="entry name" value="PAS_fold"/>
</dbReference>
<evidence type="ECO:0000256" key="7">
    <source>
        <dbReference type="ARBA" id="ARBA00022741"/>
    </source>
</evidence>
<dbReference type="SMART" id="SM00388">
    <property type="entry name" value="HisKA"/>
    <property type="match status" value="1"/>
</dbReference>
<feature type="domain" description="PAC" evidence="17">
    <location>
        <begin position="640"/>
        <end position="692"/>
    </location>
</feature>
<keyword evidence="6" id="KW-0812">Transmembrane</keyword>
<feature type="domain" description="Histidine kinase" evidence="14">
    <location>
        <begin position="710"/>
        <end position="933"/>
    </location>
</feature>
<dbReference type="InterPro" id="IPR036890">
    <property type="entry name" value="HATPase_C_sf"/>
</dbReference>
<feature type="domain" description="PAC" evidence="17">
    <location>
        <begin position="384"/>
        <end position="437"/>
    </location>
</feature>
<dbReference type="SUPFAM" id="SSF47226">
    <property type="entry name" value="Histidine-containing phosphotransfer domain, HPT domain"/>
    <property type="match status" value="1"/>
</dbReference>
<dbReference type="Gene3D" id="1.10.287.130">
    <property type="match status" value="1"/>
</dbReference>
<name>A0ABP7SGQ9_9BACT</name>
<evidence type="ECO:0000259" key="14">
    <source>
        <dbReference type="PROSITE" id="PS50109"/>
    </source>
</evidence>
<dbReference type="InterPro" id="IPR035965">
    <property type="entry name" value="PAS-like_dom_sf"/>
</dbReference>
<dbReference type="Gene3D" id="3.30.450.20">
    <property type="entry name" value="PAS domain"/>
    <property type="match status" value="5"/>
</dbReference>
<evidence type="ECO:0000256" key="13">
    <source>
        <dbReference type="PROSITE-ProRule" id="PRU00169"/>
    </source>
</evidence>
<protein>
    <recommendedName>
        <fullName evidence="3">histidine kinase</fullName>
        <ecNumber evidence="3">2.7.13.3</ecNumber>
    </recommendedName>
</protein>
<feature type="domain" description="PAS" evidence="16">
    <location>
        <begin position="567"/>
        <end position="625"/>
    </location>
</feature>
<accession>A0ABP7SGQ9</accession>
<keyword evidence="4" id="KW-1003">Cell membrane</keyword>
<dbReference type="PRINTS" id="PR00344">
    <property type="entry name" value="BCTRLSENSOR"/>
</dbReference>
<evidence type="ECO:0000256" key="10">
    <source>
        <dbReference type="ARBA" id="ARBA00023012"/>
    </source>
</evidence>
<dbReference type="PROSITE" id="PS50110">
    <property type="entry name" value="RESPONSE_REGULATORY"/>
    <property type="match status" value="1"/>
</dbReference>
<dbReference type="Pfam" id="PF08447">
    <property type="entry name" value="PAS_3"/>
    <property type="match status" value="2"/>
</dbReference>
<evidence type="ECO:0000259" key="15">
    <source>
        <dbReference type="PROSITE" id="PS50110"/>
    </source>
</evidence>
<dbReference type="SMART" id="SM00387">
    <property type="entry name" value="HATPase_c"/>
    <property type="match status" value="1"/>
</dbReference>
<evidence type="ECO:0000313" key="19">
    <source>
        <dbReference type="EMBL" id="GAA4011546.1"/>
    </source>
</evidence>
<evidence type="ECO:0000256" key="11">
    <source>
        <dbReference type="ARBA" id="ARBA00023136"/>
    </source>
</evidence>
<dbReference type="SUPFAM" id="SSF47384">
    <property type="entry name" value="Homodimeric domain of signal transducing histidine kinase"/>
    <property type="match status" value="1"/>
</dbReference>
<dbReference type="Pfam" id="PF00512">
    <property type="entry name" value="HisKA"/>
    <property type="match status" value="1"/>
</dbReference>
<evidence type="ECO:0000256" key="4">
    <source>
        <dbReference type="ARBA" id="ARBA00022475"/>
    </source>
</evidence>
<dbReference type="InterPro" id="IPR001610">
    <property type="entry name" value="PAC"/>
</dbReference>
<dbReference type="PANTHER" id="PTHR45339:SF1">
    <property type="entry name" value="HYBRID SIGNAL TRANSDUCTION HISTIDINE KINASE J"/>
    <property type="match status" value="1"/>
</dbReference>
<dbReference type="NCBIfam" id="TIGR00229">
    <property type="entry name" value="sensory_box"/>
    <property type="match status" value="5"/>
</dbReference>
<dbReference type="PROSITE" id="PS50112">
    <property type="entry name" value="PAS"/>
    <property type="match status" value="2"/>
</dbReference>
<dbReference type="Pfam" id="PF13188">
    <property type="entry name" value="PAS_8"/>
    <property type="match status" value="1"/>
</dbReference>
<proteinExistence type="predicted"/>
<feature type="domain" description="Response regulatory" evidence="15">
    <location>
        <begin position="957"/>
        <end position="1072"/>
    </location>
</feature>
<dbReference type="Pfam" id="PF13426">
    <property type="entry name" value="PAS_9"/>
    <property type="match status" value="1"/>
</dbReference>
<evidence type="ECO:0000259" key="18">
    <source>
        <dbReference type="PROSITE" id="PS50894"/>
    </source>
</evidence>
<dbReference type="Gene3D" id="3.40.50.2300">
    <property type="match status" value="1"/>
</dbReference>
<keyword evidence="10" id="KW-0902">Two-component regulatory system</keyword>
<evidence type="ECO:0000256" key="5">
    <source>
        <dbReference type="ARBA" id="ARBA00022553"/>
    </source>
</evidence>
<dbReference type="PANTHER" id="PTHR45339">
    <property type="entry name" value="HYBRID SIGNAL TRANSDUCTION HISTIDINE KINASE J"/>
    <property type="match status" value="1"/>
</dbReference>
<dbReference type="InterPro" id="IPR008207">
    <property type="entry name" value="Sig_transdc_His_kin_Hpt_dom"/>
</dbReference>
<dbReference type="Pfam" id="PF02518">
    <property type="entry name" value="HATPase_c"/>
    <property type="match status" value="1"/>
</dbReference>
<organism evidence="19 20">
    <name type="scientific">Hymenobacter fastidiosus</name>
    <dbReference type="NCBI Taxonomy" id="486264"/>
    <lineage>
        <taxon>Bacteria</taxon>
        <taxon>Pseudomonadati</taxon>
        <taxon>Bacteroidota</taxon>
        <taxon>Cytophagia</taxon>
        <taxon>Cytophagales</taxon>
        <taxon>Hymenobacteraceae</taxon>
        <taxon>Hymenobacter</taxon>
    </lineage>
</organism>
<feature type="modified residue" description="Phosphohistidine" evidence="12">
    <location>
        <position position="1136"/>
    </location>
</feature>
<dbReference type="InterPro" id="IPR036641">
    <property type="entry name" value="HPT_dom_sf"/>
</dbReference>
<dbReference type="Pfam" id="PF00989">
    <property type="entry name" value="PAS"/>
    <property type="match status" value="1"/>
</dbReference>
<evidence type="ECO:0000256" key="9">
    <source>
        <dbReference type="ARBA" id="ARBA00022989"/>
    </source>
</evidence>
<keyword evidence="11" id="KW-0472">Membrane</keyword>
<dbReference type="SUPFAM" id="SSF55874">
    <property type="entry name" value="ATPase domain of HSP90 chaperone/DNA topoisomerase II/histidine kinase"/>
    <property type="match status" value="1"/>
</dbReference>
<dbReference type="InterPro" id="IPR001789">
    <property type="entry name" value="Sig_transdc_resp-reg_receiver"/>
</dbReference>
<comment type="subcellular location">
    <subcellularLocation>
        <location evidence="2">Cell membrane</location>
        <topology evidence="2">Multi-pass membrane protein</topology>
    </subcellularLocation>
</comment>
<sequence>MENNYSDGAHLASANIRLQAVIEQQQAEIDALKALLEQPGSGSMPTLPEKVNLEQFLFLVQEIFPAVLLTDAAGRITWINQGVIKLCGYELPEVMGLPAQSLFRKCLNDEVTQAYVKDCLAHSQPFQYEVPNPGPNSEDNWIRVKAHPMLDHEGRVTLYAGLMEDITDWKKAQLTLAESEQRFRTLIENAPGVMYEWRENFDGTSQFTYSSPKLQELFGISCDDAGQVARFIHPEDKARWRQTVADSVRMRTPWHFEGRIVVPDQPLRWWRGDAIIAAEDQHGLLYRGILQDITATMVALEAARETEQRWRAAMESVGNDTWEYNCLTHELLLSEKYRFLLGYQGQPVSVEADAEPWYDNVHPDDKVAARQAILAYLRGIVPTYSTTYRVTDQDGQDKWILSRAMVTRRDEQHNPLLVTGTHTDVTEITRTQRALEASTLRLSSTIANLQRAVLMEDENRKIILVNEAFCKLFKLPSTPEELMGTDRLLLAKQVKLHFHDQESFLRGTIETPQQQRTIRGEELALKDGRTIERDSTPIYAQGSYIGYLWMYEDITVRKTAEDALRRREEKYRGILENLNLGLLEMNLAGEVLFVNDSYCEITGYTQQELLHSNLDRIMPNEADRLLLEEKRKLRALGISDTYEVSLKTKRGEIKWVLVSGAPLYDDDKQLVGTIGVTLDITHQKQLEVNLRQAKRYAEESASAKERFLANMSHEIRTPMNAILGMSQLLAKTSLSGPQRNYLHAISSSAENLLVIINDILDLTKINAGKMTLEQIGFNLRKVCEQVEKTLQYKAEDKGLGLIVEIGAGIPDVLLGDPHRLIQVLLNLAGNAIKFTEKGQIWISCELMTTFKKQVLIEFSVSDTGVGIDPKYLKNLFQDFSQEDPSVSRKFGGTGLGLSISRSLVNLMGGELRIESEQQHGTISTFSLLLPIGAETDLPRKTLPISSNRVREKLRGKRILLVEDNEYNRMLAKSFLQHAHMEVTEAENGAVAVALARSQEFDLILMDVQMPVLNGYEATAQLREELALRTPIIALTANAIRGDDQKCLAAGMNDYLAKPFHEDELLKLVHDWLLVAPAPEPEARLYRIDILKEAAHGDDKFVSFMLRTFIQSSTLVLTSLRESLLTGELSGLKAAAHKVKPSLTHLRIYPVLTLVEQLEQWPGAFDRPMLEQLVDDIETELRKVLAQINTDLQALDADPAQDK</sequence>
<comment type="catalytic activity">
    <reaction evidence="1">
        <text>ATP + protein L-histidine = ADP + protein N-phospho-L-histidine.</text>
        <dbReference type="EC" id="2.7.13.3"/>
    </reaction>
</comment>
<dbReference type="InterPro" id="IPR004358">
    <property type="entry name" value="Sig_transdc_His_kin-like_C"/>
</dbReference>
<gene>
    <name evidence="19" type="ORF">GCM10022408_25030</name>
</gene>
<dbReference type="InterPro" id="IPR003661">
    <property type="entry name" value="HisK_dim/P_dom"/>
</dbReference>
<reference evidence="20" key="1">
    <citation type="journal article" date="2019" name="Int. J. Syst. Evol. Microbiol.">
        <title>The Global Catalogue of Microorganisms (GCM) 10K type strain sequencing project: providing services to taxonomists for standard genome sequencing and annotation.</title>
        <authorList>
            <consortium name="The Broad Institute Genomics Platform"/>
            <consortium name="The Broad Institute Genome Sequencing Center for Infectious Disease"/>
            <person name="Wu L."/>
            <person name="Ma J."/>
        </authorList>
    </citation>
    <scope>NUCLEOTIDE SEQUENCE [LARGE SCALE GENOMIC DNA]</scope>
    <source>
        <strain evidence="20">JCM 17224</strain>
    </source>
</reference>
<dbReference type="PROSITE" id="PS50894">
    <property type="entry name" value="HPT"/>
    <property type="match status" value="1"/>
</dbReference>
<evidence type="ECO:0000259" key="16">
    <source>
        <dbReference type="PROSITE" id="PS50112"/>
    </source>
</evidence>
<dbReference type="InterPro" id="IPR011006">
    <property type="entry name" value="CheY-like_superfamily"/>
</dbReference>
<dbReference type="CDD" id="cd00082">
    <property type="entry name" value="HisKA"/>
    <property type="match status" value="1"/>
</dbReference>
<keyword evidence="9" id="KW-1133">Transmembrane helix</keyword>
<dbReference type="SUPFAM" id="SSF52172">
    <property type="entry name" value="CheY-like"/>
    <property type="match status" value="1"/>
</dbReference>
<dbReference type="EC" id="2.7.13.3" evidence="3"/>
<dbReference type="SMART" id="SM00448">
    <property type="entry name" value="REC"/>
    <property type="match status" value="1"/>
</dbReference>
<keyword evidence="7" id="KW-0547">Nucleotide-binding</keyword>
<dbReference type="PROSITE" id="PS50109">
    <property type="entry name" value="HIS_KIN"/>
    <property type="match status" value="1"/>
</dbReference>
<evidence type="ECO:0000256" key="8">
    <source>
        <dbReference type="ARBA" id="ARBA00022840"/>
    </source>
</evidence>
<evidence type="ECO:0000256" key="3">
    <source>
        <dbReference type="ARBA" id="ARBA00012438"/>
    </source>
</evidence>
<evidence type="ECO:0000256" key="12">
    <source>
        <dbReference type="PROSITE-ProRule" id="PRU00110"/>
    </source>
</evidence>
<feature type="domain" description="PAS" evidence="16">
    <location>
        <begin position="52"/>
        <end position="96"/>
    </location>
</feature>
<dbReference type="PROSITE" id="PS50113">
    <property type="entry name" value="PAC"/>
    <property type="match status" value="3"/>
</dbReference>
<feature type="modified residue" description="4-aspartylphosphate" evidence="13">
    <location>
        <position position="1006"/>
    </location>
</feature>
<evidence type="ECO:0000259" key="17">
    <source>
        <dbReference type="PROSITE" id="PS50113"/>
    </source>
</evidence>
<dbReference type="InterPro" id="IPR003594">
    <property type="entry name" value="HATPase_dom"/>
</dbReference>
<feature type="domain" description="PAC" evidence="17">
    <location>
        <begin position="124"/>
        <end position="178"/>
    </location>
</feature>
<dbReference type="InterPro" id="IPR036097">
    <property type="entry name" value="HisK_dim/P_sf"/>
</dbReference>
<comment type="caution">
    <text evidence="19">The sequence shown here is derived from an EMBL/GenBank/DDBJ whole genome shotgun (WGS) entry which is preliminary data.</text>
</comment>
<evidence type="ECO:0000256" key="1">
    <source>
        <dbReference type="ARBA" id="ARBA00000085"/>
    </source>
</evidence>
<keyword evidence="5 13" id="KW-0597">Phosphoprotein</keyword>
<dbReference type="Proteomes" id="UP001500567">
    <property type="component" value="Unassembled WGS sequence"/>
</dbReference>
<dbReference type="InterPro" id="IPR000014">
    <property type="entry name" value="PAS"/>
</dbReference>
<dbReference type="InterPro" id="IPR000700">
    <property type="entry name" value="PAS-assoc_C"/>
</dbReference>
<dbReference type="InterPro" id="IPR005467">
    <property type="entry name" value="His_kinase_dom"/>
</dbReference>
<keyword evidence="8" id="KW-0067">ATP-binding</keyword>
<evidence type="ECO:0000313" key="20">
    <source>
        <dbReference type="Proteomes" id="UP001500567"/>
    </source>
</evidence>
<keyword evidence="20" id="KW-1185">Reference proteome</keyword>
<dbReference type="Pfam" id="PF00072">
    <property type="entry name" value="Response_reg"/>
    <property type="match status" value="1"/>
</dbReference>
<feature type="domain" description="HPt" evidence="18">
    <location>
        <begin position="1097"/>
        <end position="1194"/>
    </location>
</feature>
<dbReference type="CDD" id="cd16922">
    <property type="entry name" value="HATPase_EvgS-ArcB-TorS-like"/>
    <property type="match status" value="1"/>
</dbReference>
<evidence type="ECO:0000256" key="2">
    <source>
        <dbReference type="ARBA" id="ARBA00004651"/>
    </source>
</evidence>
<dbReference type="Gene3D" id="1.20.120.160">
    <property type="entry name" value="HPT domain"/>
    <property type="match status" value="1"/>
</dbReference>
<dbReference type="SUPFAM" id="SSF55785">
    <property type="entry name" value="PYP-like sensor domain (PAS domain)"/>
    <property type="match status" value="5"/>
</dbReference>
<dbReference type="CDD" id="cd17546">
    <property type="entry name" value="REC_hyHK_CKI1_RcsC-like"/>
    <property type="match status" value="1"/>
</dbReference>
<dbReference type="SMART" id="SM00091">
    <property type="entry name" value="PAS"/>
    <property type="match status" value="5"/>
</dbReference>
<dbReference type="CDD" id="cd00130">
    <property type="entry name" value="PAS"/>
    <property type="match status" value="5"/>
</dbReference>
<dbReference type="EMBL" id="BAABDJ010000027">
    <property type="protein sequence ID" value="GAA4011546.1"/>
    <property type="molecule type" value="Genomic_DNA"/>
</dbReference>
<dbReference type="InterPro" id="IPR013655">
    <property type="entry name" value="PAS_fold_3"/>
</dbReference>